<keyword evidence="3" id="KW-1185">Reference proteome</keyword>
<sequence length="137" mass="16167">MKNCRLIEFHRIGSTDVGYLTPLEGNKNIPFDIKRVYYIYDVPTEIPRGFHAHRKLEQVLFCLQGSVRVKVEDGEKTDVIPLDAPHKGLYVGPMVWHEMFDFEENTVMMVLASDYYEEKDYIRDYEEFNELLNTDII</sequence>
<protein>
    <submittedName>
        <fullName evidence="2">WxcM-like, C-terminal</fullName>
    </submittedName>
</protein>
<evidence type="ECO:0000313" key="2">
    <source>
        <dbReference type="EMBL" id="SDJ84644.1"/>
    </source>
</evidence>
<dbReference type="SUPFAM" id="SSF51182">
    <property type="entry name" value="RmlC-like cupins"/>
    <property type="match status" value="1"/>
</dbReference>
<dbReference type="Pfam" id="PF05523">
    <property type="entry name" value="FdtA"/>
    <property type="match status" value="1"/>
</dbReference>
<name>A0A1G8X2G9_9FIRM</name>
<gene>
    <name evidence="2" type="ORF">SAMN05660472_00096</name>
</gene>
<dbReference type="STRING" id="393762.SAMN05660472_00096"/>
<dbReference type="CDD" id="cd20292">
    <property type="entry name" value="cupin_QdtA-like"/>
    <property type="match status" value="1"/>
</dbReference>
<dbReference type="RefSeq" id="WP_090548748.1">
    <property type="nucleotide sequence ID" value="NZ_FNFP01000001.1"/>
</dbReference>
<dbReference type="EMBL" id="FNFP01000001">
    <property type="protein sequence ID" value="SDJ84644.1"/>
    <property type="molecule type" value="Genomic_DNA"/>
</dbReference>
<evidence type="ECO:0000313" key="3">
    <source>
        <dbReference type="Proteomes" id="UP000198718"/>
    </source>
</evidence>
<feature type="domain" description="Sugar 3,4-ketoisomerase QdtA cupin" evidence="1">
    <location>
        <begin position="2"/>
        <end position="131"/>
    </location>
</feature>
<organism evidence="2 3">
    <name type="scientific">Natronincola ferrireducens</name>
    <dbReference type="NCBI Taxonomy" id="393762"/>
    <lineage>
        <taxon>Bacteria</taxon>
        <taxon>Bacillati</taxon>
        <taxon>Bacillota</taxon>
        <taxon>Clostridia</taxon>
        <taxon>Peptostreptococcales</taxon>
        <taxon>Natronincolaceae</taxon>
        <taxon>Natronincola</taxon>
    </lineage>
</organism>
<dbReference type="InterPro" id="IPR014710">
    <property type="entry name" value="RmlC-like_jellyroll"/>
</dbReference>
<dbReference type="AlphaFoldDB" id="A0A1G8X2G9"/>
<dbReference type="InterPro" id="IPR011051">
    <property type="entry name" value="RmlC_Cupin_sf"/>
</dbReference>
<dbReference type="InterPro" id="IPR008894">
    <property type="entry name" value="QdtA_cupin_dom"/>
</dbReference>
<dbReference type="Gene3D" id="2.60.120.10">
    <property type="entry name" value="Jelly Rolls"/>
    <property type="match status" value="1"/>
</dbReference>
<dbReference type="OrthoDB" id="9795513at2"/>
<evidence type="ECO:0000259" key="1">
    <source>
        <dbReference type="Pfam" id="PF05523"/>
    </source>
</evidence>
<dbReference type="Proteomes" id="UP000198718">
    <property type="component" value="Unassembled WGS sequence"/>
</dbReference>
<proteinExistence type="predicted"/>
<accession>A0A1G8X2G9</accession>
<reference evidence="2 3" key="1">
    <citation type="submission" date="2016-10" db="EMBL/GenBank/DDBJ databases">
        <authorList>
            <person name="de Groot N.N."/>
        </authorList>
    </citation>
    <scope>NUCLEOTIDE SEQUENCE [LARGE SCALE GENOMIC DNA]</scope>
    <source>
        <strain evidence="2 3">DSM 18346</strain>
    </source>
</reference>